<feature type="signal peptide" evidence="1">
    <location>
        <begin position="1"/>
        <end position="18"/>
    </location>
</feature>
<protein>
    <submittedName>
        <fullName evidence="2">Uncharacterized protein</fullName>
    </submittedName>
</protein>
<sequence>MKKSIIFFILVLNYFIFAQNEDEVCNSKLYNMTNPLHCCEMPEFTIENTSINENCKQNPNDTDCTYYDCAIDQLKIFEGDKLNIKNMLNWYLRSGEIENISKTTWEKIAKENIKKCDDEIVSAGLSESPCKNPVYIDNLYDCIYEKNFLKCPNLRHENDCDDVKKFIESSDFKQNINSKYIEFHCYDSNIEE</sequence>
<evidence type="ECO:0000313" key="3">
    <source>
        <dbReference type="Proteomes" id="UP001107558"/>
    </source>
</evidence>
<organism evidence="2 3">
    <name type="scientific">Polypedilum vanderplanki</name>
    <name type="common">Sleeping chironomid midge</name>
    <dbReference type="NCBI Taxonomy" id="319348"/>
    <lineage>
        <taxon>Eukaryota</taxon>
        <taxon>Metazoa</taxon>
        <taxon>Ecdysozoa</taxon>
        <taxon>Arthropoda</taxon>
        <taxon>Hexapoda</taxon>
        <taxon>Insecta</taxon>
        <taxon>Pterygota</taxon>
        <taxon>Neoptera</taxon>
        <taxon>Endopterygota</taxon>
        <taxon>Diptera</taxon>
        <taxon>Nematocera</taxon>
        <taxon>Chironomoidea</taxon>
        <taxon>Chironomidae</taxon>
        <taxon>Chironominae</taxon>
        <taxon>Polypedilum</taxon>
        <taxon>Polypedilum</taxon>
    </lineage>
</organism>
<proteinExistence type="predicted"/>
<gene>
    <name evidence="2" type="ORF">PVAND_017278</name>
</gene>
<evidence type="ECO:0000313" key="2">
    <source>
        <dbReference type="EMBL" id="KAG5669391.1"/>
    </source>
</evidence>
<keyword evidence="1" id="KW-0732">Signal</keyword>
<comment type="caution">
    <text evidence="2">The sequence shown here is derived from an EMBL/GenBank/DDBJ whole genome shotgun (WGS) entry which is preliminary data.</text>
</comment>
<evidence type="ECO:0000256" key="1">
    <source>
        <dbReference type="SAM" id="SignalP"/>
    </source>
</evidence>
<feature type="chain" id="PRO_5039892105" evidence="1">
    <location>
        <begin position="19"/>
        <end position="192"/>
    </location>
</feature>
<name>A0A9J6BIK4_POLVA</name>
<accession>A0A9J6BIK4</accession>
<reference evidence="2" key="1">
    <citation type="submission" date="2021-03" db="EMBL/GenBank/DDBJ databases">
        <title>Chromosome level genome of the anhydrobiotic midge Polypedilum vanderplanki.</title>
        <authorList>
            <person name="Yoshida Y."/>
            <person name="Kikawada T."/>
            <person name="Gusev O."/>
        </authorList>
    </citation>
    <scope>NUCLEOTIDE SEQUENCE</scope>
    <source>
        <strain evidence="2">NIAS01</strain>
        <tissue evidence="2">Whole body or cell culture</tissue>
    </source>
</reference>
<dbReference type="Proteomes" id="UP001107558">
    <property type="component" value="Chromosome 4"/>
</dbReference>
<dbReference type="Gene3D" id="1.10.238.270">
    <property type="match status" value="1"/>
</dbReference>
<dbReference type="AlphaFoldDB" id="A0A9J6BIK4"/>
<keyword evidence="3" id="KW-1185">Reference proteome</keyword>
<dbReference type="EMBL" id="JADBJN010000004">
    <property type="protein sequence ID" value="KAG5669391.1"/>
    <property type="molecule type" value="Genomic_DNA"/>
</dbReference>